<dbReference type="SUPFAM" id="SSF53448">
    <property type="entry name" value="Nucleotide-diphospho-sugar transferases"/>
    <property type="match status" value="1"/>
</dbReference>
<dbReference type="OMA" id="CADRVNC"/>
<keyword evidence="5 10" id="KW-0735">Signal-anchor</keyword>
<dbReference type="KEGG" id="hazt:108681244"/>
<dbReference type="CTD" id="32497"/>
<keyword evidence="6 10" id="KW-1133">Transmembrane helix</keyword>
<dbReference type="GO" id="GO:0032580">
    <property type="term" value="C:Golgi cisterna membrane"/>
    <property type="evidence" value="ECO:0007669"/>
    <property type="project" value="UniProtKB-SubCell"/>
</dbReference>
<name>A0A8B7PK52_HYAAZ</name>
<feature type="region of interest" description="Disordered" evidence="11">
    <location>
        <begin position="776"/>
        <end position="796"/>
    </location>
</feature>
<keyword evidence="7 10" id="KW-0333">Golgi apparatus</keyword>
<sequence length="847" mass="95878">MVSVNPYRFSPDDVLVQCPKILEDKYSTPSVIVLFTSTDSKKNSKMPSWTQTRTFFIGIFAGFFISFLIKKSIFGSFSFCIRTENNVRIVEDPFDIVGADRGMFPHNSDKNLVFIGVMTAQQYLDTRAVAAYETYAKQIPGKIAFFTSESSVTSSNIPVVRLKGVDDTYPPQKKSFMMIKYMHDHFLNHFEFFMRADDDVFIRPDLLENFLRSVNSSKHQFIGQAGRGNSEEFGRLSLLDYENFCMGGPGVILSQATLAVVAPHVGDCLRNVHTTHEDVELGRCVQRYAGVSCTWSYEMQRILYHDRSQDSFGGKLKQPELHRAITLHPVKNHTFMYRLHHYFQTLQVVSLETKLLQLVRELGALHRNTAAASHPLRLPNLDDARHGVFLSHLGREASLQAGAGRHETTVQAYQLVSKLLFSLDTANPKQRLPSYFNESLADVIAYTMHTINLASSKRGRELEYRNLLYSYVRHAPGTGMQLVLDLLLLYKRFRGNKMTIPVRRHGYFQVPFGPLYVRELPVPTKDVAVDHIPQPAAVVHFLLPLAGRIETLTRFLANYERVVLMQHERATLTIILYREEQRRSDTPSLDHGQAATDAESDVQSRVRRLTLKYPAALISIVHGEGEFQRAQALQLGAQQWPAQDALLFCVDVDMSFTSDLLPRLRLHTKLNAQVYFPIVFSEFDPSVAGAPPHDERGHTVVTEESGYFRSFGFGIMSVYQSDLMAVGGFNTSIRGWGGEDVDLYEKFVASKNLRVFRSSEPALVHVYHPPACDYRPVKDNSASNESPSLSDDRLKKTALSAGTQESQWSMCAGSVYSTHASKRVLSRRLLDDPSVLRYFAARRRPLT</sequence>
<dbReference type="InterPro" id="IPR051227">
    <property type="entry name" value="CS_glycosyltransferase"/>
</dbReference>
<evidence type="ECO:0000256" key="5">
    <source>
        <dbReference type="ARBA" id="ARBA00022968"/>
    </source>
</evidence>
<dbReference type="PANTHER" id="PTHR12369:SF11">
    <property type="entry name" value="HEXOSYLTRANSFERASE"/>
    <property type="match status" value="1"/>
</dbReference>
<dbReference type="OrthoDB" id="431432at2759"/>
<dbReference type="Proteomes" id="UP000694843">
    <property type="component" value="Unplaced"/>
</dbReference>
<evidence type="ECO:0000256" key="11">
    <source>
        <dbReference type="SAM" id="MobiDB-lite"/>
    </source>
</evidence>
<proteinExistence type="inferred from homology"/>
<keyword evidence="12" id="KW-1185">Reference proteome</keyword>
<dbReference type="RefSeq" id="XP_018025751.1">
    <property type="nucleotide sequence ID" value="XM_018170262.2"/>
</dbReference>
<comment type="similarity">
    <text evidence="2 10">Belongs to the chondroitin N-acetylgalactosaminyltransferase family.</text>
</comment>
<evidence type="ECO:0000256" key="7">
    <source>
        <dbReference type="ARBA" id="ARBA00023034"/>
    </source>
</evidence>
<dbReference type="Gene3D" id="3.90.550.50">
    <property type="match status" value="1"/>
</dbReference>
<feature type="compositionally biased region" description="Polar residues" evidence="11">
    <location>
        <begin position="780"/>
        <end position="789"/>
    </location>
</feature>
<evidence type="ECO:0000313" key="13">
    <source>
        <dbReference type="RefSeq" id="XP_018025751.1"/>
    </source>
</evidence>
<dbReference type="GeneID" id="108681244"/>
<comment type="subcellular location">
    <subcellularLocation>
        <location evidence="1 10">Golgi apparatus</location>
        <location evidence="1 10">Golgi stack membrane</location>
        <topology evidence="1 10">Single-pass type II membrane protein</topology>
    </subcellularLocation>
</comment>
<dbReference type="EC" id="2.4.1.-" evidence="10"/>
<organism evidence="12 13">
    <name type="scientific">Hyalella azteca</name>
    <name type="common">Amphipod</name>
    <dbReference type="NCBI Taxonomy" id="294128"/>
    <lineage>
        <taxon>Eukaryota</taxon>
        <taxon>Metazoa</taxon>
        <taxon>Ecdysozoa</taxon>
        <taxon>Arthropoda</taxon>
        <taxon>Crustacea</taxon>
        <taxon>Multicrustacea</taxon>
        <taxon>Malacostraca</taxon>
        <taxon>Eumalacostraca</taxon>
        <taxon>Peracarida</taxon>
        <taxon>Amphipoda</taxon>
        <taxon>Senticaudata</taxon>
        <taxon>Talitrida</taxon>
        <taxon>Talitroidea</taxon>
        <taxon>Hyalellidae</taxon>
        <taxon>Hyalella</taxon>
    </lineage>
</organism>
<dbReference type="InterPro" id="IPR008428">
    <property type="entry name" value="Chond_GalNAc"/>
</dbReference>
<evidence type="ECO:0000256" key="1">
    <source>
        <dbReference type="ARBA" id="ARBA00004447"/>
    </source>
</evidence>
<feature type="transmembrane region" description="Helical" evidence="10">
    <location>
        <begin position="52"/>
        <end position="69"/>
    </location>
</feature>
<keyword evidence="3 10" id="KW-0808">Transferase</keyword>
<evidence type="ECO:0000256" key="3">
    <source>
        <dbReference type="ARBA" id="ARBA00022679"/>
    </source>
</evidence>
<keyword evidence="4 10" id="KW-0812">Transmembrane</keyword>
<reference evidence="13" key="1">
    <citation type="submission" date="2025-08" db="UniProtKB">
        <authorList>
            <consortium name="RefSeq"/>
        </authorList>
    </citation>
    <scope>IDENTIFICATION</scope>
    <source>
        <tissue evidence="13">Whole organism</tissue>
    </source>
</reference>
<evidence type="ECO:0000256" key="2">
    <source>
        <dbReference type="ARBA" id="ARBA00009239"/>
    </source>
</evidence>
<keyword evidence="9" id="KW-0325">Glycoprotein</keyword>
<evidence type="ECO:0000256" key="8">
    <source>
        <dbReference type="ARBA" id="ARBA00023136"/>
    </source>
</evidence>
<dbReference type="PANTHER" id="PTHR12369">
    <property type="entry name" value="CHONDROITIN SYNTHASE"/>
    <property type="match status" value="1"/>
</dbReference>
<evidence type="ECO:0000256" key="6">
    <source>
        <dbReference type="ARBA" id="ARBA00022989"/>
    </source>
</evidence>
<evidence type="ECO:0000313" key="12">
    <source>
        <dbReference type="Proteomes" id="UP000694843"/>
    </source>
</evidence>
<evidence type="ECO:0000256" key="9">
    <source>
        <dbReference type="ARBA" id="ARBA00023180"/>
    </source>
</evidence>
<dbReference type="InterPro" id="IPR029044">
    <property type="entry name" value="Nucleotide-diphossugar_trans"/>
</dbReference>
<dbReference type="AlphaFoldDB" id="A0A8B7PK52"/>
<accession>A0A8B7PK52</accession>
<gene>
    <name evidence="13" type="primary">LOC108681244</name>
</gene>
<keyword evidence="8 10" id="KW-0472">Membrane</keyword>
<protein>
    <recommendedName>
        <fullName evidence="10">Hexosyltransferase</fullName>
        <ecNumber evidence="10">2.4.1.-</ecNumber>
    </recommendedName>
</protein>
<dbReference type="GO" id="GO:0047238">
    <property type="term" value="F:glucuronosyl-N-acetylgalactosaminyl-proteoglycan 4-beta-N-acetylgalactosaminyltransferase activity"/>
    <property type="evidence" value="ECO:0007669"/>
    <property type="project" value="TreeGrafter"/>
</dbReference>
<evidence type="ECO:0000256" key="4">
    <source>
        <dbReference type="ARBA" id="ARBA00022692"/>
    </source>
</evidence>
<dbReference type="Gene3D" id="3.90.550.10">
    <property type="entry name" value="Spore Coat Polysaccharide Biosynthesis Protein SpsA, Chain A"/>
    <property type="match status" value="1"/>
</dbReference>
<dbReference type="FunFam" id="3.90.550.50:FF:000004">
    <property type="entry name" value="Hexosyltransferase"/>
    <property type="match status" value="1"/>
</dbReference>
<dbReference type="Pfam" id="PF05679">
    <property type="entry name" value="CHGN"/>
    <property type="match status" value="1"/>
</dbReference>
<evidence type="ECO:0000256" key="10">
    <source>
        <dbReference type="RuleBase" id="RU364016"/>
    </source>
</evidence>